<dbReference type="Pfam" id="PF00005">
    <property type="entry name" value="ABC_tran"/>
    <property type="match status" value="1"/>
</dbReference>
<dbReference type="Proteomes" id="UP001500630">
    <property type="component" value="Unassembled WGS sequence"/>
</dbReference>
<keyword evidence="10" id="KW-0234">DNA repair</keyword>
<keyword evidence="6" id="KW-0228">DNA excision</keyword>
<evidence type="ECO:0000256" key="9">
    <source>
        <dbReference type="ARBA" id="ARBA00023125"/>
    </source>
</evidence>
<dbReference type="Gene3D" id="1.20.1580.10">
    <property type="entry name" value="ABC transporter ATPase like domain"/>
    <property type="match status" value="2"/>
</dbReference>
<evidence type="ECO:0000256" key="11">
    <source>
        <dbReference type="ARBA" id="ARBA00038000"/>
    </source>
</evidence>
<dbReference type="EMBL" id="BAABDQ010000030">
    <property type="protein sequence ID" value="GAA3596038.1"/>
    <property type="molecule type" value="Genomic_DNA"/>
</dbReference>
<evidence type="ECO:0000313" key="15">
    <source>
        <dbReference type="EMBL" id="GAA3596038.1"/>
    </source>
</evidence>
<keyword evidence="8" id="KW-0267">Excision nuclease</keyword>
<evidence type="ECO:0000256" key="2">
    <source>
        <dbReference type="ARBA" id="ARBA00022490"/>
    </source>
</evidence>
<dbReference type="InterPro" id="IPR027417">
    <property type="entry name" value="P-loop_NTPase"/>
</dbReference>
<gene>
    <name evidence="15" type="ORF">GCM10022419_094140</name>
</gene>
<evidence type="ECO:0000256" key="3">
    <source>
        <dbReference type="ARBA" id="ARBA00022737"/>
    </source>
</evidence>
<dbReference type="RefSeq" id="WP_345572514.1">
    <property type="nucleotide sequence ID" value="NZ_BAABDQ010000030.1"/>
</dbReference>
<reference evidence="16" key="1">
    <citation type="journal article" date="2019" name="Int. J. Syst. Evol. Microbiol.">
        <title>The Global Catalogue of Microorganisms (GCM) 10K type strain sequencing project: providing services to taxonomists for standard genome sequencing and annotation.</title>
        <authorList>
            <consortium name="The Broad Institute Genomics Platform"/>
            <consortium name="The Broad Institute Genome Sequencing Center for Infectious Disease"/>
            <person name="Wu L."/>
            <person name="Ma J."/>
        </authorList>
    </citation>
    <scope>NUCLEOTIDE SEQUENCE [LARGE SCALE GENOMIC DNA]</scope>
    <source>
        <strain evidence="16">JCM 17326</strain>
    </source>
</reference>
<evidence type="ECO:0000256" key="1">
    <source>
        <dbReference type="ARBA" id="ARBA00004496"/>
    </source>
</evidence>
<keyword evidence="7" id="KW-0067">ATP-binding</keyword>
<dbReference type="SUPFAM" id="SSF52540">
    <property type="entry name" value="P-loop containing nucleoside triphosphate hydrolases"/>
    <property type="match status" value="2"/>
</dbReference>
<dbReference type="PANTHER" id="PTHR43152">
    <property type="entry name" value="UVRABC SYSTEM PROTEIN A"/>
    <property type="match status" value="1"/>
</dbReference>
<proteinExistence type="inferred from homology"/>
<keyword evidence="4" id="KW-0547">Nucleotide-binding</keyword>
<dbReference type="CDD" id="cd03270">
    <property type="entry name" value="ABC_UvrA_I"/>
    <property type="match status" value="1"/>
</dbReference>
<comment type="caution">
    <text evidence="15">The sequence shown here is derived from an EMBL/GenBank/DDBJ whole genome shotgun (WGS) entry which is preliminary data.</text>
</comment>
<evidence type="ECO:0000256" key="6">
    <source>
        <dbReference type="ARBA" id="ARBA00022769"/>
    </source>
</evidence>
<evidence type="ECO:0000256" key="5">
    <source>
        <dbReference type="ARBA" id="ARBA00022763"/>
    </source>
</evidence>
<evidence type="ECO:0000256" key="12">
    <source>
        <dbReference type="ARBA" id="ARBA00039316"/>
    </source>
</evidence>
<evidence type="ECO:0000313" key="16">
    <source>
        <dbReference type="Proteomes" id="UP001500630"/>
    </source>
</evidence>
<dbReference type="Gene3D" id="3.40.50.300">
    <property type="entry name" value="P-loop containing nucleotide triphosphate hydrolases"/>
    <property type="match status" value="2"/>
</dbReference>
<dbReference type="PROSITE" id="PS50893">
    <property type="entry name" value="ABC_TRANSPORTER_2"/>
    <property type="match status" value="1"/>
</dbReference>
<organism evidence="15 16">
    <name type="scientific">Nonomuraea rosea</name>
    <dbReference type="NCBI Taxonomy" id="638574"/>
    <lineage>
        <taxon>Bacteria</taxon>
        <taxon>Bacillati</taxon>
        <taxon>Actinomycetota</taxon>
        <taxon>Actinomycetes</taxon>
        <taxon>Streptosporangiales</taxon>
        <taxon>Streptosporangiaceae</taxon>
        <taxon>Nonomuraea</taxon>
    </lineage>
</organism>
<comment type="subcellular location">
    <subcellularLocation>
        <location evidence="1">Cytoplasm</location>
    </subcellularLocation>
</comment>
<feature type="domain" description="ABC transporter" evidence="14">
    <location>
        <begin position="447"/>
        <end position="744"/>
    </location>
</feature>
<evidence type="ECO:0000256" key="13">
    <source>
        <dbReference type="ARBA" id="ARBA00042156"/>
    </source>
</evidence>
<keyword evidence="2" id="KW-0963">Cytoplasm</keyword>
<evidence type="ECO:0000256" key="4">
    <source>
        <dbReference type="ARBA" id="ARBA00022741"/>
    </source>
</evidence>
<evidence type="ECO:0000256" key="8">
    <source>
        <dbReference type="ARBA" id="ARBA00022881"/>
    </source>
</evidence>
<sequence>MDDAIVITGARVNNLKNLSLRIPKHKLVVFTGVSGSGKSSLVFDTVAVESQRQLNETYSWFIRNRLPKHDKPEADAIDNLAAAIVVDQKPVGGNTRSTVGTMTDILPVLRILFSRYGSPSAGYSFAYSFNDPQGMCPACDGLGRAVRLDLDAFLDPARSLDDGAIRFPLFGVGTWQWQIYARSGTFDPAKPLADYTPAEHHLLLHGSGFKVDVRGKNGTLNKVDYEGVADRFTRLYLKRDLSALSEKNRRAVLAFVTEGRCPQCRGARLNQAALATTIGPHTIADYAAMEITDLIAVLTGLGNPVADTAARALSRVEQIGLGYLSLDRETTTVSGGEGQRLKTVRHLGSSLTGMTYIFDEPSVGLHPSDVGRLNQLLLALRDKGNTVLVVEHDPDVITIADHVIDLGPGAGRHGGDIVFQGTVAELTTSGTRTGRHLRRRTPLKPAVRHPAGWLTITAATLHNLRDLTVRIPTGVLTCVTGVAGSGKSTLISDVLPAQHPGTVVVDQHAAGTSARSTPASYLGVLDPIRRLFARHSGAEPGLFSANSTGACPACEGRGIIHTDLAFMDPVTATCELCAGTRYNAEALSHRLRDHTIVDVLALTAEQAAAFFTERAITPRIRTLVDVGLGYLTLGQPTSSLSGGERQRMKLAGELTKTGSVYVLDEPTTGLHMSDVDSLVDLLDRIVDAGNTVIVIEHDLDVIKRADWVIDLGPGGGKHGGRLMFEGTPRDLLTAPGSLTATHLATALPTP</sequence>
<keyword evidence="16" id="KW-1185">Reference proteome</keyword>
<dbReference type="PANTHER" id="PTHR43152:SF2">
    <property type="entry name" value="DRUG RESISTANCE ABC TRANSPORTER"/>
    <property type="match status" value="1"/>
</dbReference>
<accession>A0ABP6Z1R7</accession>
<name>A0ABP6Z1R7_9ACTN</name>
<dbReference type="InterPro" id="IPR003439">
    <property type="entry name" value="ABC_transporter-like_ATP-bd"/>
</dbReference>
<evidence type="ECO:0000259" key="14">
    <source>
        <dbReference type="PROSITE" id="PS50893"/>
    </source>
</evidence>
<keyword evidence="5" id="KW-0227">DNA damage</keyword>
<keyword evidence="3" id="KW-0677">Repeat</keyword>
<protein>
    <recommendedName>
        <fullName evidence="12">UvrABC system protein A</fullName>
    </recommendedName>
    <alternativeName>
        <fullName evidence="13">Excinuclease ABC subunit A</fullName>
    </alternativeName>
</protein>
<evidence type="ECO:0000256" key="10">
    <source>
        <dbReference type="ARBA" id="ARBA00023204"/>
    </source>
</evidence>
<dbReference type="InterPro" id="IPR017871">
    <property type="entry name" value="ABC_transporter-like_CS"/>
</dbReference>
<comment type="similarity">
    <text evidence="11">Belongs to the ABC transporter superfamily. UvrA family.</text>
</comment>
<evidence type="ECO:0000256" key="7">
    <source>
        <dbReference type="ARBA" id="ARBA00022840"/>
    </source>
</evidence>
<keyword evidence="9" id="KW-0238">DNA-binding</keyword>
<dbReference type="Gene3D" id="1.10.8.280">
    <property type="entry name" value="ABC transporter ATPase domain-like"/>
    <property type="match status" value="1"/>
</dbReference>
<dbReference type="PROSITE" id="PS00211">
    <property type="entry name" value="ABC_TRANSPORTER_1"/>
    <property type="match status" value="1"/>
</dbReference>